<accession>A0AAW9NIM9</accession>
<dbReference type="EMBL" id="JARSFG010000012">
    <property type="protein sequence ID" value="MEC1178519.1"/>
    <property type="molecule type" value="Genomic_DNA"/>
</dbReference>
<protein>
    <recommendedName>
        <fullName evidence="3">HTH araC/xylS-type domain-containing protein</fullName>
    </recommendedName>
</protein>
<dbReference type="Proteomes" id="UP001344888">
    <property type="component" value="Unassembled WGS sequence"/>
</dbReference>
<keyword evidence="2" id="KW-1185">Reference proteome</keyword>
<name>A0AAW9NIM9_9BACL</name>
<comment type="caution">
    <text evidence="1">The sequence shown here is derived from an EMBL/GenBank/DDBJ whole genome shotgun (WGS) entry which is preliminary data.</text>
</comment>
<sequence>MDEQLIERLGTYYVYFDIGQRFGYTFEQYLAKYVNSPAACTVAELRNKKAATTAIVTA</sequence>
<proteinExistence type="predicted"/>
<dbReference type="AlphaFoldDB" id="A0AAW9NIM9"/>
<evidence type="ECO:0000313" key="1">
    <source>
        <dbReference type="EMBL" id="MEC1178519.1"/>
    </source>
</evidence>
<dbReference type="RefSeq" id="WP_326123014.1">
    <property type="nucleotide sequence ID" value="NZ_JARSFG010000012.1"/>
</dbReference>
<gene>
    <name evidence="1" type="ORF">P9B03_08505</name>
</gene>
<reference evidence="1 2" key="1">
    <citation type="submission" date="2023-03" db="EMBL/GenBank/DDBJ databases">
        <title>Bacillus Genome Sequencing.</title>
        <authorList>
            <person name="Dunlap C."/>
        </authorList>
    </citation>
    <scope>NUCLEOTIDE SEQUENCE [LARGE SCALE GENOMIC DNA]</scope>
    <source>
        <strain evidence="1 2">B-59205</strain>
    </source>
</reference>
<evidence type="ECO:0008006" key="3">
    <source>
        <dbReference type="Google" id="ProtNLM"/>
    </source>
</evidence>
<evidence type="ECO:0000313" key="2">
    <source>
        <dbReference type="Proteomes" id="UP001344888"/>
    </source>
</evidence>
<organism evidence="1 2">
    <name type="scientific">Metasolibacillus meyeri</name>
    <dbReference type="NCBI Taxonomy" id="1071052"/>
    <lineage>
        <taxon>Bacteria</taxon>
        <taxon>Bacillati</taxon>
        <taxon>Bacillota</taxon>
        <taxon>Bacilli</taxon>
        <taxon>Bacillales</taxon>
        <taxon>Caryophanaceae</taxon>
        <taxon>Metasolibacillus</taxon>
    </lineage>
</organism>